<evidence type="ECO:0000256" key="2">
    <source>
        <dbReference type="ARBA" id="ARBA00022741"/>
    </source>
</evidence>
<dbReference type="InterPro" id="IPR007696">
    <property type="entry name" value="DNA_mismatch_repair_MutS_core"/>
</dbReference>
<feature type="domain" description="DNA mismatch repair proteins mutS family" evidence="6">
    <location>
        <begin position="869"/>
        <end position="885"/>
    </location>
</feature>
<dbReference type="InterPro" id="IPR000432">
    <property type="entry name" value="DNA_mismatch_repair_MutS_C"/>
</dbReference>
<comment type="similarity">
    <text evidence="1">Belongs to the DNA mismatch repair MutS family.</text>
</comment>
<dbReference type="Gene3D" id="3.30.420.110">
    <property type="entry name" value="MutS, connector domain"/>
    <property type="match status" value="1"/>
</dbReference>
<dbReference type="SMART" id="SM00534">
    <property type="entry name" value="MUTSac"/>
    <property type="match status" value="1"/>
</dbReference>
<protein>
    <recommendedName>
        <fullName evidence="6">DNA mismatch repair proteins mutS family domain-containing protein</fullName>
    </recommendedName>
</protein>
<dbReference type="InterPro" id="IPR036678">
    <property type="entry name" value="MutS_con_dom_sf"/>
</dbReference>
<dbReference type="SMART" id="SM00533">
    <property type="entry name" value="MUTSd"/>
    <property type="match status" value="1"/>
</dbReference>
<dbReference type="PROSITE" id="PS00486">
    <property type="entry name" value="DNA_MISMATCH_REPAIR_2"/>
    <property type="match status" value="1"/>
</dbReference>
<keyword evidence="4" id="KW-0238">DNA-binding</keyword>
<dbReference type="Pfam" id="PF05192">
    <property type="entry name" value="MutS_III"/>
    <property type="match status" value="1"/>
</dbReference>
<keyword evidence="3" id="KW-0067">ATP-binding</keyword>
<feature type="region of interest" description="Disordered" evidence="5">
    <location>
        <begin position="535"/>
        <end position="561"/>
    </location>
</feature>
<dbReference type="Proteomes" id="UP001165090">
    <property type="component" value="Unassembled WGS sequence"/>
</dbReference>
<dbReference type="PANTHER" id="PTHR11361">
    <property type="entry name" value="DNA MISMATCH REPAIR PROTEIN MUTS FAMILY MEMBER"/>
    <property type="match status" value="1"/>
</dbReference>
<feature type="region of interest" description="Disordered" evidence="5">
    <location>
        <begin position="234"/>
        <end position="258"/>
    </location>
</feature>
<accession>A0ABQ5SP68</accession>
<keyword evidence="8" id="KW-1185">Reference proteome</keyword>
<name>A0ABQ5SP68_9CHLO</name>
<dbReference type="Pfam" id="PF00488">
    <property type="entry name" value="MutS_V"/>
    <property type="match status" value="1"/>
</dbReference>
<dbReference type="InterPro" id="IPR036187">
    <property type="entry name" value="DNA_mismatch_repair_MutS_sf"/>
</dbReference>
<reference evidence="7 8" key="1">
    <citation type="journal article" date="2023" name="IScience">
        <title>Expanded male sex-determining region conserved during the evolution of homothallism in the green alga Volvox.</title>
        <authorList>
            <person name="Yamamoto K."/>
            <person name="Matsuzaki R."/>
            <person name="Mahakham W."/>
            <person name="Heman W."/>
            <person name="Sekimoto H."/>
            <person name="Kawachi M."/>
            <person name="Minakuchi Y."/>
            <person name="Toyoda A."/>
            <person name="Nozaki H."/>
        </authorList>
    </citation>
    <scope>NUCLEOTIDE SEQUENCE [LARGE SCALE GENOMIC DNA]</scope>
    <source>
        <strain evidence="7 8">NIES-4468</strain>
    </source>
</reference>
<dbReference type="Gene3D" id="3.40.50.300">
    <property type="entry name" value="P-loop containing nucleotide triphosphate hydrolases"/>
    <property type="match status" value="1"/>
</dbReference>
<evidence type="ECO:0000259" key="6">
    <source>
        <dbReference type="PROSITE" id="PS00486"/>
    </source>
</evidence>
<dbReference type="InterPro" id="IPR017261">
    <property type="entry name" value="DNA_mismatch_repair_MutS/MSH"/>
</dbReference>
<dbReference type="Gene3D" id="1.10.1420.10">
    <property type="match status" value="1"/>
</dbReference>
<dbReference type="SUPFAM" id="SSF48334">
    <property type="entry name" value="DNA repair protein MutS, domain III"/>
    <property type="match status" value="1"/>
</dbReference>
<organism evidence="7 8">
    <name type="scientific">Volvox africanus</name>
    <dbReference type="NCBI Taxonomy" id="51714"/>
    <lineage>
        <taxon>Eukaryota</taxon>
        <taxon>Viridiplantae</taxon>
        <taxon>Chlorophyta</taxon>
        <taxon>core chlorophytes</taxon>
        <taxon>Chlorophyceae</taxon>
        <taxon>CS clade</taxon>
        <taxon>Chlamydomonadales</taxon>
        <taxon>Volvocaceae</taxon>
        <taxon>Volvox</taxon>
    </lineage>
</organism>
<dbReference type="SUPFAM" id="SSF52540">
    <property type="entry name" value="P-loop containing nucleoside triphosphate hydrolases"/>
    <property type="match status" value="1"/>
</dbReference>
<dbReference type="PIRSF" id="PIRSF037677">
    <property type="entry name" value="DNA_mis_repair_Msh6"/>
    <property type="match status" value="1"/>
</dbReference>
<sequence>MFQGSSLCTTAPSTICSTWTRTWGCEWASTCRAVERRTCGRSGAPGMPFPPGPPRYWRWATPSAAWRRCMTALGRRADNSSLDSRAILSLVEAPGGEMGACVVNCSLGSWAVGHLLDTPSRTELATLLLRYKPNEVVTAKGSLSPITIAAITRFAGFLGGEGAAAASAAAAPIKYVPLTGNSRDGAAGQRLPAFNVFSHAAVPQGLPLEHNEYGAAHDVAAFIMQVLAAVKEGPSGRSGAGRSSGGNDADNRGGPLTHAGFGRSDLGPALLGTAGRQAVVLQAVAVALAHLRRCFVLREVASAGGARVESLQLGVGLGLNGAAGAADNRYLLLDDRALLTLEVVEGSLGGVEGSLLQLLDRTASLSGRRRVRTWMCRPLCLTADIEERLAVVEAFMHCPNAREAFQMALADLPDCDKLLPRTAQFFASVGFTSAAKRAEPGVGGCSAMGGDDGDVDDPCDARWAISTTRSRCLAAQQLVVGLIGACRAVGDLRKHLQAEWEAPTASLPAIRRAVVAAAKSIPALRLLDSWFGSPALEDPQGADPDQELRPPPGVHAGYDDAGSELRRLQGKWDKQLREEMERLMAAGAPPQLVASGAVVVDHEGAALTWPQKLVPWLRSLGHVPVSPPPTALPDTVTAVSPSLVPLGHELARARQRLGEQCCAALAEVAYAFTASYGEFVQLVDAVSSLDVLAGFAVATDPSQAPPGCSFCRPTFTSAAPPRDGGAPNPSPGAALPRNLPELTLEGLWHPLLAGPDPLELSTEAAGALEAVTVVTPNDLCLGGPRGLPSSLLLTGANMGGKSTLLRAAGMAVLMAQLGCYVPAAVARLDPVDRIFTRMGAHDRMMSGESTFQVEMGEAASGLSAASPASLVVLDELGRGTATYDGHAVAGAVLEYLSRNLGCRTLFATHYHGLATEAAVPAVAGQYTDLPRAASRQGEPPSTSGLRGLVTVAHMASTVTAEGGFVPLHTLRLGPAPDGSCGLQVAALAGLPRQLLCRAQEVADAFVIRTEGTAAYHHGIGADRNQEGDSVRALAVQRDILLKRVREFRRLNAACKEGGGGSQGWAAPEMDALGHFWWRLRQQSPTGQ</sequence>
<evidence type="ECO:0000256" key="3">
    <source>
        <dbReference type="ARBA" id="ARBA00022840"/>
    </source>
</evidence>
<dbReference type="PANTHER" id="PTHR11361:SF148">
    <property type="entry name" value="DNA MISMATCH REPAIR PROTEIN MSH6"/>
    <property type="match status" value="1"/>
</dbReference>
<evidence type="ECO:0000256" key="4">
    <source>
        <dbReference type="ARBA" id="ARBA00023125"/>
    </source>
</evidence>
<evidence type="ECO:0000313" key="7">
    <source>
        <dbReference type="EMBL" id="GLI71695.1"/>
    </source>
</evidence>
<evidence type="ECO:0000256" key="5">
    <source>
        <dbReference type="SAM" id="MobiDB-lite"/>
    </source>
</evidence>
<comment type="caution">
    <text evidence="7">The sequence shown here is derived from an EMBL/GenBank/DDBJ whole genome shotgun (WGS) entry which is preliminary data.</text>
</comment>
<dbReference type="EMBL" id="BSDZ01000117">
    <property type="protein sequence ID" value="GLI71695.1"/>
    <property type="molecule type" value="Genomic_DNA"/>
</dbReference>
<keyword evidence="2" id="KW-0547">Nucleotide-binding</keyword>
<proteinExistence type="inferred from homology"/>
<gene>
    <name evidence="7" type="ORF">VaNZ11_017000</name>
</gene>
<dbReference type="InterPro" id="IPR027417">
    <property type="entry name" value="P-loop_NTPase"/>
</dbReference>
<evidence type="ECO:0000256" key="1">
    <source>
        <dbReference type="ARBA" id="ARBA00006271"/>
    </source>
</evidence>
<dbReference type="InterPro" id="IPR045076">
    <property type="entry name" value="MutS"/>
</dbReference>
<evidence type="ECO:0000313" key="8">
    <source>
        <dbReference type="Proteomes" id="UP001165090"/>
    </source>
</evidence>